<evidence type="ECO:0000259" key="11">
    <source>
        <dbReference type="Pfam" id="PF00441"/>
    </source>
</evidence>
<dbReference type="InterPro" id="IPR013786">
    <property type="entry name" value="AcylCoA_DH/ox_N"/>
</dbReference>
<dbReference type="Proteomes" id="UP000321638">
    <property type="component" value="Unassembled WGS sequence"/>
</dbReference>
<keyword evidence="5 10" id="KW-0274">FAD</keyword>
<reference evidence="14 15" key="1">
    <citation type="submission" date="2019-06" db="EMBL/GenBank/DDBJ databases">
        <title>New taxonomy in bacterial strain CC-CFT640, isolated from vineyard.</title>
        <authorList>
            <person name="Lin S.-Y."/>
            <person name="Tsai C.-F."/>
            <person name="Young C.-C."/>
        </authorList>
    </citation>
    <scope>NUCLEOTIDE SEQUENCE [LARGE SCALE GENOMIC DNA]</scope>
    <source>
        <strain evidence="14 15">CC-CFT640</strain>
    </source>
</reference>
<dbReference type="SUPFAM" id="SSF56645">
    <property type="entry name" value="Acyl-CoA dehydrogenase NM domain-like"/>
    <property type="match status" value="1"/>
</dbReference>
<dbReference type="Gene3D" id="1.10.540.10">
    <property type="entry name" value="Acyl-CoA dehydrogenase/oxidase, N-terminal domain"/>
    <property type="match status" value="1"/>
</dbReference>
<protein>
    <recommendedName>
        <fullName evidence="8">Acyl-[acyl-carrier-protein] dehydrogenase MbtN</fullName>
    </recommendedName>
    <alternativeName>
        <fullName evidence="9">Mycobactin synthase protein N</fullName>
    </alternativeName>
</protein>
<dbReference type="GO" id="GO:0033539">
    <property type="term" value="P:fatty acid beta-oxidation using acyl-CoA dehydrogenase"/>
    <property type="evidence" value="ECO:0007669"/>
    <property type="project" value="TreeGrafter"/>
</dbReference>
<accession>A0A5C8PAJ8</accession>
<comment type="pathway">
    <text evidence="2">Siderophore biosynthesis; mycobactin biosynthesis.</text>
</comment>
<evidence type="ECO:0000259" key="13">
    <source>
        <dbReference type="Pfam" id="PF02771"/>
    </source>
</evidence>
<dbReference type="InterPro" id="IPR046373">
    <property type="entry name" value="Acyl-CoA_Oxase/DH_mid-dom_sf"/>
</dbReference>
<dbReference type="PROSITE" id="PS00073">
    <property type="entry name" value="ACYL_COA_DH_2"/>
    <property type="match status" value="1"/>
</dbReference>
<dbReference type="Pfam" id="PF00441">
    <property type="entry name" value="Acyl-CoA_dh_1"/>
    <property type="match status" value="1"/>
</dbReference>
<dbReference type="Gene3D" id="2.40.110.10">
    <property type="entry name" value="Butyryl-CoA Dehydrogenase, subunit A, domain 2"/>
    <property type="match status" value="1"/>
</dbReference>
<dbReference type="PANTHER" id="PTHR48083:SF20">
    <property type="entry name" value="LONG-CHAIN SPECIFIC ACYL-COA DEHYDROGENASE, MITOCHONDRIAL"/>
    <property type="match status" value="1"/>
</dbReference>
<dbReference type="InterPro" id="IPR009100">
    <property type="entry name" value="AcylCoA_DH/oxidase_NM_dom_sf"/>
</dbReference>
<dbReference type="InterPro" id="IPR006089">
    <property type="entry name" value="Acyl-CoA_DH_CS"/>
</dbReference>
<evidence type="ECO:0000256" key="8">
    <source>
        <dbReference type="ARBA" id="ARBA00040394"/>
    </source>
</evidence>
<evidence type="ECO:0000313" key="15">
    <source>
        <dbReference type="Proteomes" id="UP000321638"/>
    </source>
</evidence>
<dbReference type="OrthoDB" id="5510711at2"/>
<evidence type="ECO:0000256" key="4">
    <source>
        <dbReference type="ARBA" id="ARBA00022630"/>
    </source>
</evidence>
<sequence length="366" mass="40736">MFRDTCRRFFEKEVKPYHAQWEEEGIVPKALWRKAGEQGLLCMDVAEEDGGAGADWLHNVILIEEQGRVLATGPGFSLHNDITSPYIRHYATEAQKQRWLPKMISGEMITAIAMTEPGTGSDLQSVRTSARKDGDEYVINGAKTFITNGQNADLIIVVCKTDPGAGAKGTSLICVEGNRAGFKRGRNLEKVGLKAQDTSELFFDNVRVPAENLLGGEGMGFIQLMQQLPQERLVIAVQAIAAIEAALEHTIAYVKERKAFGKPIIDFQNTRFKLAELKTKATVARVFVDECVAKHLRKELDVAGAAMAKYWTTDLQCEVVDECLQLHGGYGYMWEYPIARLYADSRVQKIYGGTNEIMKELIGRTL</sequence>
<feature type="domain" description="Acyl-CoA oxidase/dehydrogenase middle" evidence="12">
    <location>
        <begin position="111"/>
        <end position="206"/>
    </location>
</feature>
<dbReference type="InterPro" id="IPR009075">
    <property type="entry name" value="AcylCo_DH/oxidase_C"/>
</dbReference>
<dbReference type="InterPro" id="IPR050741">
    <property type="entry name" value="Acyl-CoA_dehydrogenase"/>
</dbReference>
<keyword evidence="15" id="KW-1185">Reference proteome</keyword>
<dbReference type="FunFam" id="1.10.540.10:FF:000009">
    <property type="entry name" value="Probable acyl-CoA dehydrogenase"/>
    <property type="match status" value="1"/>
</dbReference>
<dbReference type="AlphaFoldDB" id="A0A5C8PAJ8"/>
<evidence type="ECO:0000256" key="10">
    <source>
        <dbReference type="RuleBase" id="RU362125"/>
    </source>
</evidence>
<evidence type="ECO:0000256" key="9">
    <source>
        <dbReference type="ARBA" id="ARBA00042660"/>
    </source>
</evidence>
<dbReference type="InterPro" id="IPR037069">
    <property type="entry name" value="AcylCoA_DH/ox_N_sf"/>
</dbReference>
<dbReference type="EMBL" id="VDUZ01000055">
    <property type="protein sequence ID" value="TXL70703.1"/>
    <property type="molecule type" value="Genomic_DNA"/>
</dbReference>
<keyword evidence="6 10" id="KW-0560">Oxidoreductase</keyword>
<comment type="similarity">
    <text evidence="3 10">Belongs to the acyl-CoA dehydrogenase family.</text>
</comment>
<dbReference type="Pfam" id="PF02771">
    <property type="entry name" value="Acyl-CoA_dh_N"/>
    <property type="match status" value="1"/>
</dbReference>
<name>A0A5C8PAJ8_9HYPH</name>
<dbReference type="PANTHER" id="PTHR48083">
    <property type="entry name" value="MEDIUM-CHAIN SPECIFIC ACYL-COA DEHYDROGENASE, MITOCHONDRIAL-RELATED"/>
    <property type="match status" value="1"/>
</dbReference>
<dbReference type="Gene3D" id="1.20.140.10">
    <property type="entry name" value="Butyryl-CoA Dehydrogenase, subunit A, domain 3"/>
    <property type="match status" value="1"/>
</dbReference>
<dbReference type="SUPFAM" id="SSF47203">
    <property type="entry name" value="Acyl-CoA dehydrogenase C-terminal domain-like"/>
    <property type="match status" value="1"/>
</dbReference>
<organism evidence="14 15">
    <name type="scientific">Vineibacter terrae</name>
    <dbReference type="NCBI Taxonomy" id="2586908"/>
    <lineage>
        <taxon>Bacteria</taxon>
        <taxon>Pseudomonadati</taxon>
        <taxon>Pseudomonadota</taxon>
        <taxon>Alphaproteobacteria</taxon>
        <taxon>Hyphomicrobiales</taxon>
        <taxon>Vineibacter</taxon>
    </lineage>
</organism>
<evidence type="ECO:0000256" key="7">
    <source>
        <dbReference type="ARBA" id="ARBA00037085"/>
    </source>
</evidence>
<dbReference type="InterPro" id="IPR006091">
    <property type="entry name" value="Acyl-CoA_Oxase/DH_mid-dom"/>
</dbReference>
<dbReference type="GO" id="GO:0005737">
    <property type="term" value="C:cytoplasm"/>
    <property type="evidence" value="ECO:0007669"/>
    <property type="project" value="TreeGrafter"/>
</dbReference>
<dbReference type="FunFam" id="1.20.140.10:FF:000001">
    <property type="entry name" value="Acyl-CoA dehydrogenase"/>
    <property type="match status" value="1"/>
</dbReference>
<dbReference type="GO" id="GO:0050660">
    <property type="term" value="F:flavin adenine dinucleotide binding"/>
    <property type="evidence" value="ECO:0007669"/>
    <property type="project" value="InterPro"/>
</dbReference>
<gene>
    <name evidence="14" type="ORF">FHP25_33440</name>
</gene>
<comment type="function">
    <text evidence="7">Catalyzes the dehydrogenation at the alpha-beta position of ACP-bound acyl chains. This results in the introduction of a double bond in the lipidic chain, which is further transferred to the epsilon-amino group of lysine residue in the mycobactin core by MbtK.</text>
</comment>
<comment type="cofactor">
    <cofactor evidence="1 10">
        <name>FAD</name>
        <dbReference type="ChEBI" id="CHEBI:57692"/>
    </cofactor>
</comment>
<dbReference type="FunFam" id="2.40.110.10:FF:000002">
    <property type="entry name" value="Acyl-CoA dehydrogenase fadE12"/>
    <property type="match status" value="1"/>
</dbReference>
<comment type="caution">
    <text evidence="14">The sequence shown here is derived from an EMBL/GenBank/DDBJ whole genome shotgun (WGS) entry which is preliminary data.</text>
</comment>
<proteinExistence type="inferred from homology"/>
<evidence type="ECO:0000256" key="3">
    <source>
        <dbReference type="ARBA" id="ARBA00009347"/>
    </source>
</evidence>
<feature type="domain" description="Acyl-CoA dehydrogenase/oxidase C-terminal" evidence="11">
    <location>
        <begin position="218"/>
        <end position="365"/>
    </location>
</feature>
<keyword evidence="4 10" id="KW-0285">Flavoprotein</keyword>
<dbReference type="InterPro" id="IPR036250">
    <property type="entry name" value="AcylCo_DH-like_C"/>
</dbReference>
<feature type="domain" description="Acyl-CoA dehydrogenase/oxidase N-terminal" evidence="13">
    <location>
        <begin position="1"/>
        <end position="107"/>
    </location>
</feature>
<evidence type="ECO:0000256" key="2">
    <source>
        <dbReference type="ARBA" id="ARBA00005102"/>
    </source>
</evidence>
<evidence type="ECO:0000256" key="5">
    <source>
        <dbReference type="ARBA" id="ARBA00022827"/>
    </source>
</evidence>
<evidence type="ECO:0000256" key="1">
    <source>
        <dbReference type="ARBA" id="ARBA00001974"/>
    </source>
</evidence>
<dbReference type="GO" id="GO:0003995">
    <property type="term" value="F:acyl-CoA dehydrogenase activity"/>
    <property type="evidence" value="ECO:0007669"/>
    <property type="project" value="InterPro"/>
</dbReference>
<evidence type="ECO:0000259" key="12">
    <source>
        <dbReference type="Pfam" id="PF02770"/>
    </source>
</evidence>
<dbReference type="Pfam" id="PF02770">
    <property type="entry name" value="Acyl-CoA_dh_M"/>
    <property type="match status" value="1"/>
</dbReference>
<evidence type="ECO:0000256" key="6">
    <source>
        <dbReference type="ARBA" id="ARBA00023002"/>
    </source>
</evidence>
<evidence type="ECO:0000313" key="14">
    <source>
        <dbReference type="EMBL" id="TXL70703.1"/>
    </source>
</evidence>